<proteinExistence type="predicted"/>
<accession>G5AS10</accession>
<feature type="compositionally biased region" description="Polar residues" evidence="1">
    <location>
        <begin position="54"/>
        <end position="70"/>
    </location>
</feature>
<dbReference type="AlphaFoldDB" id="G5AS10"/>
<feature type="region of interest" description="Disordered" evidence="1">
    <location>
        <begin position="164"/>
        <end position="203"/>
    </location>
</feature>
<dbReference type="InParanoid" id="G5AS10"/>
<gene>
    <name evidence="2" type="ORF">GW7_05515</name>
</gene>
<evidence type="ECO:0000313" key="2">
    <source>
        <dbReference type="EMBL" id="EHA99820.1"/>
    </source>
</evidence>
<reference evidence="2 3" key="1">
    <citation type="journal article" date="2011" name="Nature">
        <title>Genome sequencing reveals insights into physiology and longevity of the naked mole rat.</title>
        <authorList>
            <person name="Kim E.B."/>
            <person name="Fang X."/>
            <person name="Fushan A.A."/>
            <person name="Huang Z."/>
            <person name="Lobanov A.V."/>
            <person name="Han L."/>
            <person name="Marino S.M."/>
            <person name="Sun X."/>
            <person name="Turanov A.A."/>
            <person name="Yang P."/>
            <person name="Yim S.H."/>
            <person name="Zhao X."/>
            <person name="Kasaikina M.V."/>
            <person name="Stoletzki N."/>
            <person name="Peng C."/>
            <person name="Polak P."/>
            <person name="Xiong Z."/>
            <person name="Kiezun A."/>
            <person name="Zhu Y."/>
            <person name="Chen Y."/>
            <person name="Kryukov G.V."/>
            <person name="Zhang Q."/>
            <person name="Peshkin L."/>
            <person name="Yang L."/>
            <person name="Bronson R.T."/>
            <person name="Buffenstein R."/>
            <person name="Wang B."/>
            <person name="Han C."/>
            <person name="Li Q."/>
            <person name="Chen L."/>
            <person name="Zhao W."/>
            <person name="Sunyaev S.R."/>
            <person name="Park T.J."/>
            <person name="Zhang G."/>
            <person name="Wang J."/>
            <person name="Gladyshev V.N."/>
        </authorList>
    </citation>
    <scope>NUCLEOTIDE SEQUENCE [LARGE SCALE GENOMIC DNA]</scope>
</reference>
<dbReference type="Proteomes" id="UP000006813">
    <property type="component" value="Unassembled WGS sequence"/>
</dbReference>
<protein>
    <submittedName>
        <fullName evidence="2">Uncharacterized protein</fullName>
    </submittedName>
</protein>
<dbReference type="EMBL" id="JH166718">
    <property type="protein sequence ID" value="EHA99820.1"/>
    <property type="molecule type" value="Genomic_DNA"/>
</dbReference>
<feature type="compositionally biased region" description="Basic and acidic residues" evidence="1">
    <location>
        <begin position="164"/>
        <end position="173"/>
    </location>
</feature>
<sequence>MISTLLAPAVAEQKLENGKLGPQRVVLELVQTSEVPSGPQLTAEDQAPEPVLPTQVSQANSWAHSQSQSKKGLGHPHPAQHMGLPLTLAAGVLIGTPTFVNPVSARKLMARGTGASQRRPLCICSSPCPPREVLSLCLCLHCVFICGSTDSNKSVSFYRQKSEAREMKVDSRTHSGGGHHARPQARLPDPAAGHPGDNCAIRGPAKVAMPEGGIARTSPCSSFCWGEAQLPPPEPVAGAGAAGPECALLELWHQRAWRGWVAMGPVSRASTVSLLCADFGSHPTGPDSGPGWSESCPVVGHTHRNIETAPGSTRWFPAEHSSLDVLIDLPGRKSGTAMHSGAQMPPSLLGESQVIPADWRVKAVTEKDLSWLPGTLL</sequence>
<evidence type="ECO:0000313" key="3">
    <source>
        <dbReference type="Proteomes" id="UP000006813"/>
    </source>
</evidence>
<organism evidence="2 3">
    <name type="scientific">Heterocephalus glaber</name>
    <name type="common">Naked mole rat</name>
    <dbReference type="NCBI Taxonomy" id="10181"/>
    <lineage>
        <taxon>Eukaryota</taxon>
        <taxon>Metazoa</taxon>
        <taxon>Chordata</taxon>
        <taxon>Craniata</taxon>
        <taxon>Vertebrata</taxon>
        <taxon>Euteleostomi</taxon>
        <taxon>Mammalia</taxon>
        <taxon>Eutheria</taxon>
        <taxon>Euarchontoglires</taxon>
        <taxon>Glires</taxon>
        <taxon>Rodentia</taxon>
        <taxon>Hystricomorpha</taxon>
        <taxon>Bathyergidae</taxon>
        <taxon>Heterocephalus</taxon>
    </lineage>
</organism>
<feature type="region of interest" description="Disordered" evidence="1">
    <location>
        <begin position="34"/>
        <end position="80"/>
    </location>
</feature>
<evidence type="ECO:0000256" key="1">
    <source>
        <dbReference type="SAM" id="MobiDB-lite"/>
    </source>
</evidence>
<name>G5AS10_HETGA</name>